<accession>A0ABV5T0H6</accession>
<dbReference type="CDD" id="cd06170">
    <property type="entry name" value="LuxR_C_like"/>
    <property type="match status" value="1"/>
</dbReference>
<keyword evidence="2" id="KW-0067">ATP-binding</keyword>
<dbReference type="Pfam" id="PF13191">
    <property type="entry name" value="AAA_16"/>
    <property type="match status" value="1"/>
</dbReference>
<evidence type="ECO:0000259" key="3">
    <source>
        <dbReference type="PROSITE" id="PS50043"/>
    </source>
</evidence>
<dbReference type="SUPFAM" id="SSF48452">
    <property type="entry name" value="TPR-like"/>
    <property type="match status" value="1"/>
</dbReference>
<keyword evidence="5" id="KW-1185">Reference proteome</keyword>
<dbReference type="Gene3D" id="3.40.50.300">
    <property type="entry name" value="P-loop containing nucleotide triphosphate hydrolases"/>
    <property type="match status" value="1"/>
</dbReference>
<dbReference type="InterPro" id="IPR027417">
    <property type="entry name" value="P-loop_NTPase"/>
</dbReference>
<dbReference type="PANTHER" id="PTHR16305">
    <property type="entry name" value="TESTICULAR SOLUBLE ADENYLYL CYCLASE"/>
    <property type="match status" value="1"/>
</dbReference>
<dbReference type="Gene3D" id="1.10.10.10">
    <property type="entry name" value="Winged helix-like DNA-binding domain superfamily/Winged helix DNA-binding domain"/>
    <property type="match status" value="1"/>
</dbReference>
<dbReference type="InterPro" id="IPR016032">
    <property type="entry name" value="Sig_transdc_resp-reg_C-effctor"/>
</dbReference>
<feature type="domain" description="HTH luxR-type" evidence="3">
    <location>
        <begin position="842"/>
        <end position="906"/>
    </location>
</feature>
<comment type="caution">
    <text evidence="4">The sequence shown here is derived from an EMBL/GenBank/DDBJ whole genome shotgun (WGS) entry which is preliminary data.</text>
</comment>
<dbReference type="PROSITE" id="PS00622">
    <property type="entry name" value="HTH_LUXR_1"/>
    <property type="match status" value="1"/>
</dbReference>
<dbReference type="InterPro" id="IPR000792">
    <property type="entry name" value="Tscrpt_reg_LuxR_C"/>
</dbReference>
<evidence type="ECO:0000313" key="5">
    <source>
        <dbReference type="Proteomes" id="UP001589611"/>
    </source>
</evidence>
<proteinExistence type="predicted"/>
<dbReference type="InterPro" id="IPR036388">
    <property type="entry name" value="WH-like_DNA-bd_sf"/>
</dbReference>
<dbReference type="Proteomes" id="UP001589611">
    <property type="component" value="Unassembled WGS sequence"/>
</dbReference>
<evidence type="ECO:0000256" key="1">
    <source>
        <dbReference type="ARBA" id="ARBA00022741"/>
    </source>
</evidence>
<organism evidence="4 5">
    <name type="scientific">Microbacterium terregens</name>
    <dbReference type="NCBI Taxonomy" id="69363"/>
    <lineage>
        <taxon>Bacteria</taxon>
        <taxon>Bacillati</taxon>
        <taxon>Actinomycetota</taxon>
        <taxon>Actinomycetes</taxon>
        <taxon>Micrococcales</taxon>
        <taxon>Microbacteriaceae</taxon>
        <taxon>Microbacterium</taxon>
    </lineage>
</organism>
<reference evidence="4 5" key="1">
    <citation type="submission" date="2024-09" db="EMBL/GenBank/DDBJ databases">
        <authorList>
            <person name="Sun Q."/>
            <person name="Mori K."/>
        </authorList>
    </citation>
    <scope>NUCLEOTIDE SEQUENCE [LARGE SCALE GENOMIC DNA]</scope>
    <source>
        <strain evidence="4 5">JCM 1342</strain>
    </source>
</reference>
<evidence type="ECO:0000256" key="2">
    <source>
        <dbReference type="ARBA" id="ARBA00022840"/>
    </source>
</evidence>
<gene>
    <name evidence="4" type="ORF">ACFFPJ_09900</name>
</gene>
<dbReference type="RefSeq" id="WP_344712814.1">
    <property type="nucleotide sequence ID" value="NZ_BAAAWH010000001.1"/>
</dbReference>
<dbReference type="InterPro" id="IPR041664">
    <property type="entry name" value="AAA_16"/>
</dbReference>
<evidence type="ECO:0000313" key="4">
    <source>
        <dbReference type="EMBL" id="MFB9646110.1"/>
    </source>
</evidence>
<dbReference type="Pfam" id="PF00196">
    <property type="entry name" value="GerE"/>
    <property type="match status" value="1"/>
</dbReference>
<protein>
    <submittedName>
        <fullName evidence="4">LuxR C-terminal-related transcriptional regulator</fullName>
    </submittedName>
</protein>
<dbReference type="SUPFAM" id="SSF46894">
    <property type="entry name" value="C-terminal effector domain of the bipartite response regulators"/>
    <property type="match status" value="1"/>
</dbReference>
<dbReference type="PANTHER" id="PTHR16305:SF35">
    <property type="entry name" value="TRANSCRIPTIONAL ACTIVATOR DOMAIN"/>
    <property type="match status" value="1"/>
</dbReference>
<dbReference type="PROSITE" id="PS50043">
    <property type="entry name" value="HTH_LUXR_2"/>
    <property type="match status" value="1"/>
</dbReference>
<dbReference type="InterPro" id="IPR011990">
    <property type="entry name" value="TPR-like_helical_dom_sf"/>
</dbReference>
<dbReference type="EMBL" id="JBHMBE010000003">
    <property type="protein sequence ID" value="MFB9646110.1"/>
    <property type="molecule type" value="Genomic_DNA"/>
</dbReference>
<sequence>MLNRRSERARLDDFVKRIGEGHSSTLLLDGGAGVGKTTLLDYLVQQSEGIRILNVTGIQSEVELAYAALHQLCRPLMAGLESLPAPQREALETTFGLRVGPYPNKFYIGLATLSLLSEYSTDEPLLCVIDDAQWLDQASAEVLGFVARRLEAEAIGMVFAVRTGTKDPGLGGIPRLLVTGLEKPYAERLFSSLALGPVDPDAMARVINEANGNPLVIVESARALSRAEIATGLIISTLPARPSELEEQFRRRVVLLPETTQQLLVIAAAEPFANPRVVEAAAGVLGISLQAAEPAIDAGLCVSGPSVQFRHPLVRSAVYRTASPSSVRSAHAALAAVSPDDSDPDLLAWHHARAQEGTDEDAAAELAAAAGRVLARGGATAAAALYRQALQVTANRVKKAEWSLRIAQAELAAGEYDLALDDLKVATTGNNSPTLRAELALTKARVAFARERGGAAVGLLLNAADELVPIGLDGAREAFLEAFSAAMFGASLADTDVRKVADRWLSSGVPAGDRPAHLLLDAMARVIAHTDPSSMRNMQDALVPFRHEIADERTHVHWMWHGTIAALAAWDFETWDAVSHRHLVLARAAGDYSELPIALTARAYTHLFRGNMSTAIDASREMAVIRSATDGAMNPSVAVGTAALQGRVEDLDSLVRLIEADASERSDGSGLANAYWGEAILNNSMGRYEVARDWATRSGALHNPLHSITNWALVESIEAASRLNGVDATPELSRLEAATSPYDSAWGSGLYERSKALLSAENDAEAHYLEALRLLESTPSRLDFARATLVYGEWLRRQKRLSDARIELSRAQQLFEAIGAAAFADRATRELQATGVRGGPRGEGGGIALTSQESQIAQLAGQGLTNSEIATRMFLSPRTVAYHLGNVFNKLQISSRHQLPQLPVTT</sequence>
<name>A0ABV5T0H6_9MICO</name>
<keyword evidence="1" id="KW-0547">Nucleotide-binding</keyword>
<dbReference type="PRINTS" id="PR00038">
    <property type="entry name" value="HTHLUXR"/>
</dbReference>
<dbReference type="SMART" id="SM00421">
    <property type="entry name" value="HTH_LUXR"/>
    <property type="match status" value="1"/>
</dbReference>
<dbReference type="SUPFAM" id="SSF52540">
    <property type="entry name" value="P-loop containing nucleoside triphosphate hydrolases"/>
    <property type="match status" value="1"/>
</dbReference>